<protein>
    <recommendedName>
        <fullName evidence="3 7">Elongation factor 1-beta</fullName>
        <shortName evidence="7">EF-1-beta</shortName>
    </recommendedName>
    <alternativeName>
        <fullName evidence="6 7">aEF-1beta</fullName>
    </alternativeName>
</protein>
<evidence type="ECO:0000256" key="5">
    <source>
        <dbReference type="ARBA" id="ARBA00022917"/>
    </source>
</evidence>
<dbReference type="PANTHER" id="PTHR39647">
    <property type="entry name" value="ELONGATION FACTOR 1-BETA"/>
    <property type="match status" value="1"/>
</dbReference>
<dbReference type="Gene3D" id="3.30.70.60">
    <property type="match status" value="1"/>
</dbReference>
<dbReference type="Proteomes" id="UP000317158">
    <property type="component" value="Unassembled WGS sequence"/>
</dbReference>
<name>A0A520KRU7_METT2</name>
<reference evidence="9 10" key="1">
    <citation type="journal article" date="2019" name="Nat. Microbiol.">
        <title>Wide diversity of methane and short-chain alkane metabolisms in uncultured archaea.</title>
        <authorList>
            <person name="Borrel G."/>
            <person name="Adam P.S."/>
            <person name="McKay L.J."/>
            <person name="Chen L.X."/>
            <person name="Sierra-Garcia I.N."/>
            <person name="Sieber C.M."/>
            <person name="Letourneur Q."/>
            <person name="Ghozlane A."/>
            <person name="Andersen G.L."/>
            <person name="Li W.J."/>
            <person name="Hallam S.J."/>
            <person name="Muyzer G."/>
            <person name="de Oliveira V.M."/>
            <person name="Inskeep W.P."/>
            <person name="Banfield J.F."/>
            <person name="Gribaldo S."/>
        </authorList>
    </citation>
    <scope>NUCLEOTIDE SEQUENCE [LARGE SCALE GENOMIC DNA]</scope>
    <source>
        <strain evidence="9">NM1a</strain>
    </source>
</reference>
<dbReference type="Pfam" id="PF00736">
    <property type="entry name" value="EF1_GNE"/>
    <property type="match status" value="1"/>
</dbReference>
<sequence>MGRVAATIKIMPKDPDVDMDKLKDEIKKMIPKGVELKNFDVKPIAFGLMALYALFVMEDKEGGTEDIERAISRLEDVESVMVESVGLI</sequence>
<dbReference type="SUPFAM" id="SSF54984">
    <property type="entry name" value="eEF-1beta-like"/>
    <property type="match status" value="1"/>
</dbReference>
<proteinExistence type="inferred from homology"/>
<dbReference type="PANTHER" id="PTHR39647:SF1">
    <property type="entry name" value="ELONGATION FACTOR 1-BETA"/>
    <property type="match status" value="1"/>
</dbReference>
<dbReference type="PIRSF" id="PIRSF006521">
    <property type="entry name" value="Transl_elong_EF1B_B_arc"/>
    <property type="match status" value="1"/>
</dbReference>
<comment type="caution">
    <text evidence="9">The sequence shown here is derived from an EMBL/GenBank/DDBJ whole genome shotgun (WGS) entry which is preliminary data.</text>
</comment>
<evidence type="ECO:0000259" key="8">
    <source>
        <dbReference type="SMART" id="SM00888"/>
    </source>
</evidence>
<dbReference type="EMBL" id="RXIF01000006">
    <property type="protein sequence ID" value="RZN64512.1"/>
    <property type="molecule type" value="Genomic_DNA"/>
</dbReference>
<evidence type="ECO:0000256" key="7">
    <source>
        <dbReference type="HAMAP-Rule" id="MF_00043"/>
    </source>
</evidence>
<evidence type="ECO:0000256" key="1">
    <source>
        <dbReference type="ARBA" id="ARBA00003815"/>
    </source>
</evidence>
<dbReference type="HAMAP" id="MF_00043">
    <property type="entry name" value="EF1_beta"/>
    <property type="match status" value="1"/>
</dbReference>
<dbReference type="SMART" id="SM00888">
    <property type="entry name" value="EF1_GNE"/>
    <property type="match status" value="1"/>
</dbReference>
<dbReference type="InterPro" id="IPR014717">
    <property type="entry name" value="Transl_elong_EF1B/ribsomal_bS6"/>
</dbReference>
<comment type="similarity">
    <text evidence="2 7">Belongs to the EF-1-beta/EF-1-delta family.</text>
</comment>
<dbReference type="GO" id="GO:0003746">
    <property type="term" value="F:translation elongation factor activity"/>
    <property type="evidence" value="ECO:0007669"/>
    <property type="project" value="UniProtKB-UniRule"/>
</dbReference>
<keyword evidence="4 7" id="KW-0251">Elongation factor</keyword>
<comment type="function">
    <text evidence="1 7">Promotes the exchange of GDP for GTP in EF-1-alpha/GDP, thus allowing the regeneration of EF-1-alpha/GTP that could then be used to form the ternary complex EF-1-alpha/GTP/AAtRNA.</text>
</comment>
<dbReference type="AlphaFoldDB" id="A0A520KRU7"/>
<keyword evidence="5 7" id="KW-0648">Protein biosynthesis</keyword>
<dbReference type="InterPro" id="IPR004542">
    <property type="entry name" value="Transl_elong_EF1B_B_arc"/>
</dbReference>
<dbReference type="InterPro" id="IPR036219">
    <property type="entry name" value="eEF-1beta-like_sf"/>
</dbReference>
<evidence type="ECO:0000256" key="4">
    <source>
        <dbReference type="ARBA" id="ARBA00022768"/>
    </source>
</evidence>
<feature type="domain" description="Translation elongation factor EF1B beta/delta subunit guanine nucleotide exchange" evidence="8">
    <location>
        <begin position="3"/>
        <end position="88"/>
    </location>
</feature>
<dbReference type="CDD" id="cd00292">
    <property type="entry name" value="EF1B"/>
    <property type="match status" value="1"/>
</dbReference>
<dbReference type="NCBIfam" id="TIGR00489">
    <property type="entry name" value="aEF-1_beta"/>
    <property type="match status" value="1"/>
</dbReference>
<dbReference type="NCBIfam" id="NF001670">
    <property type="entry name" value="PRK00435.1"/>
    <property type="match status" value="1"/>
</dbReference>
<accession>A0A520KRU7</accession>
<dbReference type="InterPro" id="IPR014038">
    <property type="entry name" value="EF1B_bsu/dsu_GNE"/>
</dbReference>
<gene>
    <name evidence="7" type="primary">ef1b</name>
    <name evidence="9" type="ORF">EF806_03995</name>
</gene>
<evidence type="ECO:0000313" key="10">
    <source>
        <dbReference type="Proteomes" id="UP000317158"/>
    </source>
</evidence>
<evidence type="ECO:0000256" key="2">
    <source>
        <dbReference type="ARBA" id="ARBA00007411"/>
    </source>
</evidence>
<evidence type="ECO:0000313" key="9">
    <source>
        <dbReference type="EMBL" id="RZN64512.1"/>
    </source>
</evidence>
<evidence type="ECO:0000256" key="6">
    <source>
        <dbReference type="ARBA" id="ARBA00032274"/>
    </source>
</evidence>
<evidence type="ECO:0000256" key="3">
    <source>
        <dbReference type="ARBA" id="ARBA00017600"/>
    </source>
</evidence>
<organism evidence="9 10">
    <name type="scientific">Methanoliparum thermophilum</name>
    <dbReference type="NCBI Taxonomy" id="2491083"/>
    <lineage>
        <taxon>Archaea</taxon>
        <taxon>Methanobacteriati</taxon>
        <taxon>Methanobacteriota</taxon>
        <taxon>Candidatus Methanoliparia</taxon>
        <taxon>Candidatus Methanoliparales</taxon>
        <taxon>Candidatus Methanoliparaceae</taxon>
        <taxon>Candidatus Methanoliparum</taxon>
    </lineage>
</organism>